<evidence type="ECO:0000313" key="4">
    <source>
        <dbReference type="Proteomes" id="UP000294980"/>
    </source>
</evidence>
<feature type="domain" description="Cytochrome c assembly protein" evidence="2">
    <location>
        <begin position="41"/>
        <end position="262"/>
    </location>
</feature>
<evidence type="ECO:0000256" key="1">
    <source>
        <dbReference type="SAM" id="Phobius"/>
    </source>
</evidence>
<dbReference type="GO" id="GO:0005886">
    <property type="term" value="C:plasma membrane"/>
    <property type="evidence" value="ECO:0007669"/>
    <property type="project" value="TreeGrafter"/>
</dbReference>
<dbReference type="AlphaFoldDB" id="A0A4R2KVN3"/>
<feature type="transmembrane region" description="Helical" evidence="1">
    <location>
        <begin position="36"/>
        <end position="57"/>
    </location>
</feature>
<feature type="transmembrane region" description="Helical" evidence="1">
    <location>
        <begin position="180"/>
        <end position="199"/>
    </location>
</feature>
<keyword evidence="1" id="KW-0472">Membrane</keyword>
<name>A0A4R2KVN3_9GAMM</name>
<feature type="transmembrane region" description="Helical" evidence="1">
    <location>
        <begin position="92"/>
        <end position="112"/>
    </location>
</feature>
<feature type="transmembrane region" description="Helical" evidence="1">
    <location>
        <begin position="6"/>
        <end position="24"/>
    </location>
</feature>
<comment type="caution">
    <text evidence="3">The sequence shown here is derived from an EMBL/GenBank/DDBJ whole genome shotgun (WGS) entry which is preliminary data.</text>
</comment>
<dbReference type="PANTHER" id="PTHR38034:SF1">
    <property type="entry name" value="INNER MEMBRANE PROTEIN YPJD"/>
    <property type="match status" value="1"/>
</dbReference>
<reference evidence="3 4" key="1">
    <citation type="submission" date="2019-03" db="EMBL/GenBank/DDBJ databases">
        <title>Genomic Encyclopedia of Type Strains, Phase IV (KMG-IV): sequencing the most valuable type-strain genomes for metagenomic binning, comparative biology and taxonomic classification.</title>
        <authorList>
            <person name="Goeker M."/>
        </authorList>
    </citation>
    <scope>NUCLEOTIDE SEQUENCE [LARGE SCALE GENOMIC DNA]</scope>
    <source>
        <strain evidence="3 4">DSM 23344</strain>
    </source>
</reference>
<dbReference type="OrthoDB" id="9780793at2"/>
<dbReference type="Pfam" id="PF01578">
    <property type="entry name" value="Cytochrom_C_asm"/>
    <property type="match status" value="1"/>
</dbReference>
<keyword evidence="4" id="KW-1185">Reference proteome</keyword>
<accession>A0A4R2KVN3</accession>
<protein>
    <submittedName>
        <fullName evidence="3">ABC-type uncharacterized transport system permease subunit</fullName>
    </submittedName>
</protein>
<keyword evidence="1" id="KW-0812">Transmembrane</keyword>
<dbReference type="RefSeq" id="WP_117316790.1">
    <property type="nucleotide sequence ID" value="NZ_QQSW01000006.1"/>
</dbReference>
<evidence type="ECO:0000259" key="2">
    <source>
        <dbReference type="Pfam" id="PF01578"/>
    </source>
</evidence>
<dbReference type="EMBL" id="SLWX01000001">
    <property type="protein sequence ID" value="TCO78561.1"/>
    <property type="molecule type" value="Genomic_DNA"/>
</dbReference>
<dbReference type="InterPro" id="IPR052372">
    <property type="entry name" value="YpjD/HemX"/>
</dbReference>
<keyword evidence="1" id="KW-1133">Transmembrane helix</keyword>
<dbReference type="PANTHER" id="PTHR38034">
    <property type="entry name" value="INNER MEMBRANE PROTEIN YPJD"/>
    <property type="match status" value="1"/>
</dbReference>
<proteinExistence type="predicted"/>
<dbReference type="InterPro" id="IPR002541">
    <property type="entry name" value="Cyt_c_assembly"/>
</dbReference>
<dbReference type="GO" id="GO:0017004">
    <property type="term" value="P:cytochrome complex assembly"/>
    <property type="evidence" value="ECO:0007669"/>
    <property type="project" value="InterPro"/>
</dbReference>
<feature type="transmembrane region" description="Helical" evidence="1">
    <location>
        <begin position="241"/>
        <end position="260"/>
    </location>
</feature>
<feature type="transmembrane region" description="Helical" evidence="1">
    <location>
        <begin position="63"/>
        <end position="85"/>
    </location>
</feature>
<gene>
    <name evidence="3" type="ORF">EV688_101378</name>
</gene>
<dbReference type="Proteomes" id="UP000294980">
    <property type="component" value="Unassembled WGS sequence"/>
</dbReference>
<sequence>MPIAFFAVIAALLYLAAAGLQLAHLVQRQRHLSRPVLGMAIVALICHAVVTWDALVVNEGVTFGIYKVLALSFLAVNIACIAALLRRPLQNLLVGLLPLSALSIVVASLGPNTSAARDHIEPGMLMHIGSSIVAYSILTLAAGQAALLALQDRQLRNRNMLGITRALPPLQLMESMLFELVWVGVAALTLSILSGMIFMENMFAQHLVHKTILSIFAWLLFSVLLWGRYRLGWRSQTAVRFTLSGFFLLLLAFYGSKLVLELVLS</sequence>
<feature type="transmembrane region" description="Helical" evidence="1">
    <location>
        <begin position="211"/>
        <end position="229"/>
    </location>
</feature>
<feature type="transmembrane region" description="Helical" evidence="1">
    <location>
        <begin position="132"/>
        <end position="150"/>
    </location>
</feature>
<evidence type="ECO:0000313" key="3">
    <source>
        <dbReference type="EMBL" id="TCO78561.1"/>
    </source>
</evidence>
<dbReference type="GO" id="GO:0020037">
    <property type="term" value="F:heme binding"/>
    <property type="evidence" value="ECO:0007669"/>
    <property type="project" value="InterPro"/>
</dbReference>
<organism evidence="3 4">
    <name type="scientific">Chromatocurvus halotolerans</name>
    <dbReference type="NCBI Taxonomy" id="1132028"/>
    <lineage>
        <taxon>Bacteria</taxon>
        <taxon>Pseudomonadati</taxon>
        <taxon>Pseudomonadota</taxon>
        <taxon>Gammaproteobacteria</taxon>
        <taxon>Cellvibrionales</taxon>
        <taxon>Halieaceae</taxon>
        <taxon>Chromatocurvus</taxon>
    </lineage>
</organism>